<dbReference type="AlphaFoldDB" id="A0AAV0ME64"/>
<evidence type="ECO:0000313" key="1">
    <source>
        <dbReference type="EMBL" id="CAI0444771.1"/>
    </source>
</evidence>
<reference evidence="1" key="1">
    <citation type="submission" date="2022-08" db="EMBL/GenBank/DDBJ databases">
        <authorList>
            <person name="Gutierrez-Valencia J."/>
        </authorList>
    </citation>
    <scope>NUCLEOTIDE SEQUENCE</scope>
</reference>
<sequence length="49" mass="5876">MAYSKSKQTRRVRKFEYLLIIRTINQQNVFPYLIHNSCISNFIPNADNE</sequence>
<proteinExistence type="predicted"/>
<evidence type="ECO:0000313" key="2">
    <source>
        <dbReference type="Proteomes" id="UP001154282"/>
    </source>
</evidence>
<gene>
    <name evidence="1" type="ORF">LITE_LOCUS28240</name>
</gene>
<name>A0AAV0ME64_9ROSI</name>
<dbReference type="Proteomes" id="UP001154282">
    <property type="component" value="Unassembled WGS sequence"/>
</dbReference>
<comment type="caution">
    <text evidence="1">The sequence shown here is derived from an EMBL/GenBank/DDBJ whole genome shotgun (WGS) entry which is preliminary data.</text>
</comment>
<keyword evidence="2" id="KW-1185">Reference proteome</keyword>
<accession>A0AAV0ME64</accession>
<dbReference type="EMBL" id="CAMGYJ010000007">
    <property type="protein sequence ID" value="CAI0444771.1"/>
    <property type="molecule type" value="Genomic_DNA"/>
</dbReference>
<organism evidence="1 2">
    <name type="scientific">Linum tenue</name>
    <dbReference type="NCBI Taxonomy" id="586396"/>
    <lineage>
        <taxon>Eukaryota</taxon>
        <taxon>Viridiplantae</taxon>
        <taxon>Streptophyta</taxon>
        <taxon>Embryophyta</taxon>
        <taxon>Tracheophyta</taxon>
        <taxon>Spermatophyta</taxon>
        <taxon>Magnoliopsida</taxon>
        <taxon>eudicotyledons</taxon>
        <taxon>Gunneridae</taxon>
        <taxon>Pentapetalae</taxon>
        <taxon>rosids</taxon>
        <taxon>fabids</taxon>
        <taxon>Malpighiales</taxon>
        <taxon>Linaceae</taxon>
        <taxon>Linum</taxon>
    </lineage>
</organism>
<protein>
    <submittedName>
        <fullName evidence="1">Uncharacterized protein</fullName>
    </submittedName>
</protein>